<feature type="compositionally biased region" description="Basic and acidic residues" evidence="10">
    <location>
        <begin position="4468"/>
        <end position="4478"/>
    </location>
</feature>
<dbReference type="Pfam" id="PF17867">
    <property type="entry name" value="AAA_lid_7"/>
    <property type="match status" value="2"/>
</dbReference>
<dbReference type="InterPro" id="IPR003593">
    <property type="entry name" value="AAA+_ATPase"/>
</dbReference>
<comment type="subcellular location">
    <subcellularLocation>
        <location evidence="1">Nucleus</location>
        <location evidence="1">Nucleolus</location>
    </subcellularLocation>
    <subcellularLocation>
        <location evidence="2">Nucleus</location>
        <location evidence="2">Nucleoplasm</location>
    </subcellularLocation>
</comment>
<dbReference type="Gene3D" id="3.40.50.410">
    <property type="entry name" value="von Willebrand factor, type A domain"/>
    <property type="match status" value="1"/>
</dbReference>
<evidence type="ECO:0000256" key="9">
    <source>
        <dbReference type="PIRNR" id="PIRNR010340"/>
    </source>
</evidence>
<dbReference type="GO" id="GO:0030687">
    <property type="term" value="C:preribosome, large subunit precursor"/>
    <property type="evidence" value="ECO:0007669"/>
    <property type="project" value="TreeGrafter"/>
</dbReference>
<dbReference type="GO" id="GO:0000055">
    <property type="term" value="P:ribosomal large subunit export from nucleus"/>
    <property type="evidence" value="ECO:0007669"/>
    <property type="project" value="TreeGrafter"/>
</dbReference>
<dbReference type="OrthoDB" id="422220at2759"/>
<evidence type="ECO:0000256" key="2">
    <source>
        <dbReference type="ARBA" id="ARBA00004642"/>
    </source>
</evidence>
<evidence type="ECO:0000256" key="7">
    <source>
        <dbReference type="ARBA" id="ARBA00023186"/>
    </source>
</evidence>
<evidence type="ECO:0000256" key="6">
    <source>
        <dbReference type="ARBA" id="ARBA00022840"/>
    </source>
</evidence>
<evidence type="ECO:0000256" key="4">
    <source>
        <dbReference type="ARBA" id="ARBA00017143"/>
    </source>
</evidence>
<feature type="region of interest" description="Disordered" evidence="10">
    <location>
        <begin position="4324"/>
        <end position="4514"/>
    </location>
</feature>
<evidence type="ECO:0000259" key="11">
    <source>
        <dbReference type="PROSITE" id="PS50234"/>
    </source>
</evidence>
<dbReference type="FunFam" id="3.40.50.300:FF:004102">
    <property type="entry name" value="Uncharacterized protein"/>
    <property type="match status" value="1"/>
</dbReference>
<feature type="compositionally biased region" description="Acidic residues" evidence="10">
    <location>
        <begin position="4280"/>
        <end position="4298"/>
    </location>
</feature>
<dbReference type="Proteomes" id="UP000325440">
    <property type="component" value="Unassembled WGS sequence"/>
</dbReference>
<dbReference type="PROSITE" id="PS50234">
    <property type="entry name" value="VWFA"/>
    <property type="match status" value="1"/>
</dbReference>
<organism evidence="12 13">
    <name type="scientific">Cinara cedri</name>
    <dbReference type="NCBI Taxonomy" id="506608"/>
    <lineage>
        <taxon>Eukaryota</taxon>
        <taxon>Metazoa</taxon>
        <taxon>Ecdysozoa</taxon>
        <taxon>Arthropoda</taxon>
        <taxon>Hexapoda</taxon>
        <taxon>Insecta</taxon>
        <taxon>Pterygota</taxon>
        <taxon>Neoptera</taxon>
        <taxon>Paraneoptera</taxon>
        <taxon>Hemiptera</taxon>
        <taxon>Sternorrhyncha</taxon>
        <taxon>Aphidomorpha</taxon>
        <taxon>Aphidoidea</taxon>
        <taxon>Aphididae</taxon>
        <taxon>Lachninae</taxon>
        <taxon>Cinara</taxon>
    </lineage>
</organism>
<feature type="compositionally biased region" description="Acidic residues" evidence="10">
    <location>
        <begin position="4181"/>
        <end position="4192"/>
    </location>
</feature>
<feature type="compositionally biased region" description="Basic and acidic residues" evidence="10">
    <location>
        <begin position="4437"/>
        <end position="4447"/>
    </location>
</feature>
<dbReference type="FunFam" id="3.40.50.300:FF:000142">
    <property type="entry name" value="Midasin"/>
    <property type="match status" value="1"/>
</dbReference>
<evidence type="ECO:0000256" key="10">
    <source>
        <dbReference type="SAM" id="MobiDB-lite"/>
    </source>
</evidence>
<feature type="region of interest" description="Disordered" evidence="10">
    <location>
        <begin position="4121"/>
        <end position="4298"/>
    </location>
</feature>
<feature type="compositionally biased region" description="Polar residues" evidence="10">
    <location>
        <begin position="4448"/>
        <end position="4462"/>
    </location>
</feature>
<dbReference type="PANTHER" id="PTHR48103">
    <property type="entry name" value="MIDASIN-RELATED"/>
    <property type="match status" value="1"/>
</dbReference>
<feature type="compositionally biased region" description="Basic and acidic residues" evidence="10">
    <location>
        <begin position="4223"/>
        <end position="4243"/>
    </location>
</feature>
<feature type="compositionally biased region" description="Basic and acidic residues" evidence="10">
    <location>
        <begin position="4121"/>
        <end position="4145"/>
    </location>
</feature>
<feature type="compositionally biased region" description="Polar residues" evidence="10">
    <location>
        <begin position="4427"/>
        <end position="4436"/>
    </location>
</feature>
<evidence type="ECO:0000256" key="5">
    <source>
        <dbReference type="ARBA" id="ARBA00022741"/>
    </source>
</evidence>
<comment type="similarity">
    <text evidence="3 9">Belongs to the midasin family.</text>
</comment>
<dbReference type="InterPro" id="IPR040848">
    <property type="entry name" value="AAA_lid_7"/>
</dbReference>
<evidence type="ECO:0000256" key="3">
    <source>
        <dbReference type="ARBA" id="ARBA00007188"/>
    </source>
</evidence>
<gene>
    <name evidence="12" type="ORF">CINCED_3A003589</name>
</gene>
<keyword evidence="5 9" id="KW-0547">Nucleotide-binding</keyword>
<keyword evidence="6 9" id="KW-0067">ATP-binding</keyword>
<dbReference type="Pfam" id="PF17865">
    <property type="entry name" value="AAA_lid_5"/>
    <property type="match status" value="1"/>
</dbReference>
<dbReference type="InterPro" id="IPR036465">
    <property type="entry name" value="vWFA_dom_sf"/>
</dbReference>
<comment type="function">
    <text evidence="9">Nuclear chaperone required for maturation and nuclear export of pre-60S ribosome subunits.</text>
</comment>
<dbReference type="PANTHER" id="PTHR48103:SF2">
    <property type="entry name" value="MIDASIN"/>
    <property type="match status" value="1"/>
</dbReference>
<accession>A0A5E4MH42</accession>
<dbReference type="SUPFAM" id="SSF53300">
    <property type="entry name" value="vWA-like"/>
    <property type="match status" value="1"/>
</dbReference>
<feature type="compositionally biased region" description="Basic and acidic residues" evidence="10">
    <location>
        <begin position="4490"/>
        <end position="4504"/>
    </location>
</feature>
<evidence type="ECO:0000256" key="8">
    <source>
        <dbReference type="ARBA" id="ARBA00023242"/>
    </source>
</evidence>
<feature type="compositionally biased region" description="Basic and acidic residues" evidence="10">
    <location>
        <begin position="4336"/>
        <end position="4347"/>
    </location>
</feature>
<evidence type="ECO:0000256" key="1">
    <source>
        <dbReference type="ARBA" id="ARBA00004604"/>
    </source>
</evidence>
<dbReference type="FunFam" id="3.40.50.300:FF:001384">
    <property type="entry name" value="Midasin"/>
    <property type="match status" value="1"/>
</dbReference>
<dbReference type="Gene3D" id="3.40.50.300">
    <property type="entry name" value="P-loop containing nucleotide triphosphate hydrolases"/>
    <property type="match status" value="6"/>
</dbReference>
<dbReference type="EMBL" id="CABPRJ010000542">
    <property type="protein sequence ID" value="VVC30846.1"/>
    <property type="molecule type" value="Genomic_DNA"/>
</dbReference>
<dbReference type="FunFam" id="3.40.50.410:FF:000028">
    <property type="entry name" value="Midasin"/>
    <property type="match status" value="1"/>
</dbReference>
<dbReference type="GO" id="GO:0016887">
    <property type="term" value="F:ATP hydrolysis activity"/>
    <property type="evidence" value="ECO:0007669"/>
    <property type="project" value="InterPro"/>
</dbReference>
<reference evidence="12 13" key="1">
    <citation type="submission" date="2019-08" db="EMBL/GenBank/DDBJ databases">
        <authorList>
            <person name="Alioto T."/>
            <person name="Alioto T."/>
            <person name="Gomez Garrido J."/>
        </authorList>
    </citation>
    <scope>NUCLEOTIDE SEQUENCE [LARGE SCALE GENOMIC DNA]</scope>
</reference>
<dbReference type="GO" id="GO:0005524">
    <property type="term" value="F:ATP binding"/>
    <property type="evidence" value="ECO:0007669"/>
    <property type="project" value="UniProtKB-KW"/>
</dbReference>
<feature type="compositionally biased region" description="Acidic residues" evidence="10">
    <location>
        <begin position="4150"/>
        <end position="4160"/>
    </location>
</feature>
<sequence>MMDNEKPDVLAVNELSIILDYYAQHPPPWIENSPSGVKKRKLVDNKDLEIAEEVFLLLNHAAEHFRNLWNWAEFASIYLNHNDTYVVWLACQCMGIIFQLTESDKNNLIYCYMEPKTNIEHMLAYNLKSCNFKSKDYLKSYITNKFISVEEVFLPSIGPQKRQNDLILVNSTKQNLRKLSIAVSAGKAVCLVGPVGSGKSSLVHYLANITGHTDENLLTVQLGNETDSKMMLGSYHCTDIPGEFIWQPGVLTKAVTEGLWLLLEDVDSASNDLAAVLGTLIESRSLTVPGYRDRIIPATGFQLFFTQRVITTTSGYYHKQNTATDLLEKHYIQINIEPLNKNELIEVIEIKFPVLKTISPKIIDVFLLFSAGLHNNDVVLNLKSNARLTSTRDLLKWCSRIIKDYEVTSNESALRVIQDAIDIFCCSADNSKMRLELACHIASLVGVVKTKAEFFLIEYKPTIVLDEKCCIIGRVTLPRNGSFLTVNDTSNSKFALTRSSSCLLERMACSIFMQESVLLVGETGTGKTSALQLLAKHTGNKLIVLNMNQHSDSVDLIGGYKPVELKIIIKPIRDKFERLFRAEFDVEQNVTFLSHISTCFNNHSWSNLIKLIKFVIQRAVDKNTKNNKPINYWLELNEELNSFEIKLKHCQTSMAFAFVEGSLIQAVKNGYWILLDEINLASSETLQCLSNLLESEGTVTIYEKTDFKPITRHPNFRLMAAMNPATDIGKKDLPSGIRNRFTEFFVDEIRDRSDLITLTACYLPDYSFIKLNDISKFYLIAKREAETSLTDGTGHKPHYSLRTFCRALSIASSNPCQSTQKSLYESFCLSFLTQLNSFSHKRVEQLIASTMFRETLIQAVINQPIPRPITKPKSYIQIEGYWIQKGDLEPSPFQKYILTNSVKLNLRDLVRVVSLSKFPVLIQGDTCVGKTSLITYLASASGNKLVRINNHAHTDTQEYIGSYLAQSITGKLVFKEGVLVEAMRKGHWIILDELNLAPTDVLESLNRVLDDNRELFIPETQTIVKAHPGFRLFATQNPPGLYGGRKILSRAFKNRFIEMHFDEIPADELETILFKRCEIPLSYAKKLISVMKELQSTRKISSAFSGKHGLITLRDLFRWGERYRLSNGSDNYNWNQHLIDEGFLVLASKVRKPEEEKIIIQILEKHFKCSLSLDRLFTFNENTSLVTRHILEQIQKPPPGFEHIYMSKNIRRMVVLACKAIEFREPVLLVGETGCGKTTVCQMIAAIKTKKLLSVNCHQHTESSDFLGGLRPIRNRDQENDQRLFEWVDGPLIEAITEGHLFLADEISLADDSVLERLNSLLEPERKLLVTEKNDIDINSEILAHTDFCFFGTMNPGGDYGKKELSPALRNRLTEIWCESCLENEDLVKIISHSFSLFHQDSLLLSQSMVDFVTWLKKTEQIRNYLKLNISIRDYLIWVKFIEAMMKQFSPTDDKKKLQALITFYREGAIMVFLDKKPDKNPVHDRNIKNALNNSIITKYQNTIDFSDLLFVDKIKDSPECFGCDGYYISRGNLPEIKVPEYSFDDPITKQNLKKLLRCMQIDCRAILLEGSPGVGKTSLIQAVSKASGHELIRINLSEQTDVSDLFGSDLPIDGGDGGSFEWRDGPFLRALKKGNWILLDELNLASQSVLEGLNAVLDHRGELYIPELSKTFIIESKKTRIFACQNPMSEGGARKGLPKSFLNRFLQIHLDILCSHNIVNIIENIYTPKINDIKTLHLEKVVDFTLSFGNKYNVDTNLRDILRWVDVTIALGSTVLDHLPLIFTDRLPSLQNIENEVFDQMQILLNIKCQKYEFMRVFPSAIMFNRIVVPRNRAINMPIDQSNSKLILRSHIHILNSLAVCVKMNWMPILVGSGSGKNSVIKTLAQLYGCELYTLSVNSALDTIEILGGFEQADYNRHLEDFAKIIENKIYLKVSEKMLNGQTDYIELLYLWNEYRKMTDVWNNKVTTMVSETTLFKNRTHALIRISTALNDFDITSSLQVLKDRVCSIGNLNSGGKFEWIDSILIKCLNNGNWLLIDNVNLCSPAVLDRLNGLLEPNGVLELGEKGIGSDGQIQTIKPHKDFRLFLAMDPKHGSISRAMKNRGVEICMCPLEEISSHDIYSLLDVQGIHDKTVIHKLIEIHKIMKNFVTGIAISINHLLRTAYLVSQNINGGKPVIEAIREICIDTYVHHLNGNSKQNALMEIDCILKEHSKIPNEIWIPNLKLIDILQSSNFCYINQQCNILEQHKYNGEISIEDLLLCYFGRSSSSDVTVRSQWLSKRSTFSDEAIKQFIKTPPELKFDLLQFVTKSVDYIDHKDLPFDFRYLPDVYFNKVQTISKLTPYAENKIHLMLDWALNKCLDQNFLLKKINEKKIMISNGGILHDYAILSNAFEDFINYFLNDHSVNINEFNSTRFKELIIWTRTIEKKIFENLKEKNEFVTVLVYSYFNVIVKHFIPIIESMIKTEKYAYLEQLIIMKNQVSKNYLTPKRYTKLMKSFTHWMLIPLHQCCKNHGDKNIEAYQENNNLITAIKLNNIHALITNETKIQRNNLLKFEYANCKLISNYKTEDINTSEFDNKEINLIPIWELIIERNIFSYINYNFINDKIQIRNGYDSLIKPLLKFVPTVSPFYYNSLKKNKVFSIEFLTESLKHSMNSVAIDNPELYFAWSPKKVMELEDQENAVNQESLYSFEQPLFTTFITNVLLKKTDLFCTFSPTPLRLIDNNKHNLVFIKSLIWNSSKWNSDIQFENIKSLIKMIELFFSALLPDDISSLEELHSLGYDEKCRSSFIDKVDYHESMITAIFDTAKELSNIKTNLDLCYHKRSSSNTYLIKQIQFSAGRLWVLSGMVFLEIFKDIGPVDPLEKIKVHIECSKAEINKLNSRLKAEKLFCEADGISDIFPFKQYYTQRLKFLIKDNKNVGYRPEPPMYNVILKDITRFSKMYGLDSNTYNLINANIMDRVTLVNEMENWLNSVTNFHNSLNERYAGYPDVLSGILLSVNQMRYGMRILKNQYKWAIPKEINFTYEEEILTLFGEFPRFCPNIIKMANIDDVLLMSTNDKFRWYKLCLEELNNMFYLSGHSCKCDQYINTIGIILDKFVNNWKYLQEEIENKNREEVSIYKQRSLCETIPLEIEIIQGVSQQFPTSKHDFNDIESPLTLDTDICQDSIAPEVYHLTDKDINDICKLHTDLVRPAALAFWLSASSVKFDQSEAVNRLKNSFSDRFCLFGKLLMSKFMYLDSSMDGKMMPWLLIATDIASNPQKIDNKGYYDFYRDSNLEFSKKTFEVITIVEEQIRKLISEWPEHPTLQTILRVVERIMDFNWDSPACRFLIGLELLLTKLHEWEMVAHKGVSLHEVTLIITQCIQEYRNLELSTWKDCLKTSLIKVQNNSSKWWFHLYSIFQTYLHNQESFPQLVIAIQKFMESSSLGEYIARLELLYTFHCDVVCRESSIKQTELCNASWNLFKYYSQFKDSINQQIESQSADIKNKLQGFIKIVKWNDINYWTVKETINKVQQTLHKYTREYQEILSKPASSAMITTSAILNTKTDRYTPPTFIFNNYLEKCETTLNIQSSKKCNVLLNINKYAKKLFTISENILTNCSYPTHITELNDFINSIMESANELRDLKVDPELSKVKQKSQAKNILQQKRKALSELFKALQNIGLSYKAGLICCEEDLNCSVEFANLPPIDINAALDSLTPKLVDDDLRCAWTDCEVYFLKSISQTSALKLSSETPKLGPLEMDRIKGFVNDLKTVTWNTKRILALNINSLVNFRSMIYLSDQITNSKSIIFNPSDDFQQPVNYLINGINILQQFKVAIQCCNENIDFKSTDSITTIFNLSSCAYYSKSKSNKTSNEILNDIDNMINLTQNSLNSLMDKKTYCAMKLSNVNFVTQENYKTAVDMCDKLREYIIGFYKDIWINDSNTLNKHNFKCQSFVTENNEQPLEEMNNFISQVLKSIEKLYKKQLEIKSENEEKKLLKYLIIQPLSSDLEDCDLASITNQFKNILKLSVGDNLLKVCRPLFEQYILLVQYFITQQTMVYRVLVKMSYLLSTLFTDLASNGFCIPDELLEGEENAQFDCKNGGLGLDDGEGKKDVSNEIESQDQLEDAKQNYNDQQELDKDLKEEEHGVEMSDDFDGKLHDVEQNTCENEENDGEDCDKEMGETSEGADTLDEKLWGNDSEDENGDEQEINDLKEDVDGQDGEDIGNKSLGPKSEIPTAEANEHNDETDDQKHNNLEKDINELDENGEPVGEDHIDSMHGNMQPPPEPEPMDLPNDLQLDEGEMNDNEEKFEEDNPFDIDVMKENVDENINNDDGVEFEELKENLNNLEELSDEETKSEDNEHLEGNQFDDTNNDDSNKLDDEVKETDTKINLEEANPSNDKPSQIETQPSNLDNSGSKDQVCQNADGQDKNEEFESNTEEATGPETQGVGQSQRESKDTKEGHSIDQNIGNPSEESGTQNKRRLKPGEKDIDRTLAENIGPMKKRLKTTDIQEEYKNEDNHNNVNENNDAKKSELFKHIKESKNGDTETLDAATNEQLEKMPVPNIENQIGEELKEDDEMEVEEMEVEEISNENKTKELGEEILPEKIKSKIKNKQSMNDSDCQKIEDNLIEKHTIDGEVVLTHTAERGMDTMFHTMDVTEDNDEFSLSKTDFNELIKNQFHKWVENQNDDGLQNNEEWHKFMNTTSSLSQELSEQLRLVLEPSKASRLQGDFRTGRRINMRRVIPYIASQFRKDKIWLRRTKPSKRQYQIIMAVDNSSSMIDSMAKDLTFKSLALVSKALTLVEAGELGVMSFGEHARIVHPLGEPFSDQTGAKLMHEFTFNEDNTKVGELVELATAVFENRGRLDDSDKPAQLLVIMSDGRRIKCEGPDILSNAIRSAKINGIFIVFIIIDNPTSKDSILDMKIPIFENNSVRIESYMDHFPFSFYVVLRDVDKMPGVLSDALREWFDLVTN</sequence>
<name>A0A5E4MH42_9HEMI</name>
<feature type="domain" description="VWFA" evidence="11">
    <location>
        <begin position="4753"/>
        <end position="4948"/>
    </location>
</feature>
<dbReference type="SMART" id="SM00382">
    <property type="entry name" value="AAA"/>
    <property type="match status" value="5"/>
</dbReference>
<dbReference type="GO" id="GO:0005730">
    <property type="term" value="C:nucleolus"/>
    <property type="evidence" value="ECO:0007669"/>
    <property type="project" value="UniProtKB-SubCell"/>
</dbReference>
<dbReference type="FunFam" id="3.40.50.300:FF:000582">
    <property type="entry name" value="Midasin"/>
    <property type="match status" value="1"/>
</dbReference>
<keyword evidence="8 9" id="KW-0539">Nucleus</keyword>
<dbReference type="GO" id="GO:0000027">
    <property type="term" value="P:ribosomal large subunit assembly"/>
    <property type="evidence" value="ECO:0007669"/>
    <property type="project" value="InterPro"/>
</dbReference>
<dbReference type="InterPro" id="IPR011704">
    <property type="entry name" value="ATPase_dyneun-rel_AAA"/>
</dbReference>
<dbReference type="InterPro" id="IPR041190">
    <property type="entry name" value="Midasin_AAA_lid_5"/>
</dbReference>
<dbReference type="InterPro" id="IPR027417">
    <property type="entry name" value="P-loop_NTPase"/>
</dbReference>
<dbReference type="CDD" id="cd00009">
    <property type="entry name" value="AAA"/>
    <property type="match status" value="1"/>
</dbReference>
<keyword evidence="7 9" id="KW-0143">Chaperone</keyword>
<keyword evidence="13" id="KW-1185">Reference proteome</keyword>
<dbReference type="InterPro" id="IPR002035">
    <property type="entry name" value="VWF_A"/>
</dbReference>
<dbReference type="GO" id="GO:0005654">
    <property type="term" value="C:nucleoplasm"/>
    <property type="evidence" value="ECO:0007669"/>
    <property type="project" value="UniProtKB-SubCell"/>
</dbReference>
<dbReference type="SUPFAM" id="SSF52540">
    <property type="entry name" value="P-loop containing nucleoside triphosphate hydrolases"/>
    <property type="match status" value="6"/>
</dbReference>
<dbReference type="PIRSF" id="PIRSF010340">
    <property type="entry name" value="Midasin"/>
    <property type="match status" value="1"/>
</dbReference>
<dbReference type="InterPro" id="IPR012099">
    <property type="entry name" value="Midasin"/>
</dbReference>
<evidence type="ECO:0000313" key="13">
    <source>
        <dbReference type="Proteomes" id="UP000325440"/>
    </source>
</evidence>
<feature type="compositionally biased region" description="Basic and acidic residues" evidence="10">
    <location>
        <begin position="4358"/>
        <end position="4375"/>
    </location>
</feature>
<proteinExistence type="inferred from homology"/>
<protein>
    <recommendedName>
        <fullName evidence="4 9">Midasin</fullName>
    </recommendedName>
</protein>
<dbReference type="Pfam" id="PF07728">
    <property type="entry name" value="AAA_5"/>
    <property type="match status" value="6"/>
</dbReference>
<evidence type="ECO:0000313" key="12">
    <source>
        <dbReference type="EMBL" id="VVC30846.1"/>
    </source>
</evidence>
<feature type="compositionally biased region" description="Polar residues" evidence="10">
    <location>
        <begin position="4379"/>
        <end position="4409"/>
    </location>
</feature>